<reference evidence="2 3" key="1">
    <citation type="journal article" date="2018" name="Front. Plant Sci.">
        <title>Red Clover (Trifolium pratense) and Zigzag Clover (T. medium) - A Picture of Genomic Similarities and Differences.</title>
        <authorList>
            <person name="Dluhosova J."/>
            <person name="Istvanek J."/>
            <person name="Nedelnik J."/>
            <person name="Repkova J."/>
        </authorList>
    </citation>
    <scope>NUCLEOTIDE SEQUENCE [LARGE SCALE GENOMIC DNA]</scope>
    <source>
        <strain evidence="3">cv. 10/8</strain>
        <tissue evidence="2">Leaf</tissue>
    </source>
</reference>
<evidence type="ECO:0000313" key="3">
    <source>
        <dbReference type="Proteomes" id="UP000265520"/>
    </source>
</evidence>
<dbReference type="EMBL" id="LXQA010438355">
    <property type="protein sequence ID" value="MCI51852.1"/>
    <property type="molecule type" value="Genomic_DNA"/>
</dbReference>
<feature type="compositionally biased region" description="Basic and acidic residues" evidence="1">
    <location>
        <begin position="60"/>
        <end position="77"/>
    </location>
</feature>
<feature type="compositionally biased region" description="Basic and acidic residues" evidence="1">
    <location>
        <begin position="44"/>
        <end position="53"/>
    </location>
</feature>
<keyword evidence="3" id="KW-1185">Reference proteome</keyword>
<name>A0A392STT3_9FABA</name>
<proteinExistence type="predicted"/>
<comment type="caution">
    <text evidence="2">The sequence shown here is derived from an EMBL/GenBank/DDBJ whole genome shotgun (WGS) entry which is preliminary data.</text>
</comment>
<protein>
    <submittedName>
        <fullName evidence="2">Uncharacterized protein</fullName>
    </submittedName>
</protein>
<feature type="non-terminal residue" evidence="2">
    <location>
        <position position="1"/>
    </location>
</feature>
<dbReference type="AlphaFoldDB" id="A0A392STT3"/>
<accession>A0A392STT3</accession>
<evidence type="ECO:0000256" key="1">
    <source>
        <dbReference type="SAM" id="MobiDB-lite"/>
    </source>
</evidence>
<feature type="region of interest" description="Disordered" evidence="1">
    <location>
        <begin position="18"/>
        <end position="77"/>
    </location>
</feature>
<sequence>ADNEEVIQIFLEEFKKSTGIDVPRSMVPPAPDINLYKPKKMKRSEKTSEEQEPKKKKVKKEAVGSSEKKKEDTSGKE</sequence>
<feature type="non-terminal residue" evidence="2">
    <location>
        <position position="77"/>
    </location>
</feature>
<evidence type="ECO:0000313" key="2">
    <source>
        <dbReference type="EMBL" id="MCI51852.1"/>
    </source>
</evidence>
<organism evidence="2 3">
    <name type="scientific">Trifolium medium</name>
    <dbReference type="NCBI Taxonomy" id="97028"/>
    <lineage>
        <taxon>Eukaryota</taxon>
        <taxon>Viridiplantae</taxon>
        <taxon>Streptophyta</taxon>
        <taxon>Embryophyta</taxon>
        <taxon>Tracheophyta</taxon>
        <taxon>Spermatophyta</taxon>
        <taxon>Magnoliopsida</taxon>
        <taxon>eudicotyledons</taxon>
        <taxon>Gunneridae</taxon>
        <taxon>Pentapetalae</taxon>
        <taxon>rosids</taxon>
        <taxon>fabids</taxon>
        <taxon>Fabales</taxon>
        <taxon>Fabaceae</taxon>
        <taxon>Papilionoideae</taxon>
        <taxon>50 kb inversion clade</taxon>
        <taxon>NPAAA clade</taxon>
        <taxon>Hologalegina</taxon>
        <taxon>IRL clade</taxon>
        <taxon>Trifolieae</taxon>
        <taxon>Trifolium</taxon>
    </lineage>
</organism>
<dbReference type="Proteomes" id="UP000265520">
    <property type="component" value="Unassembled WGS sequence"/>
</dbReference>